<protein>
    <submittedName>
        <fullName evidence="1">Uncharacterized protein</fullName>
    </submittedName>
</protein>
<dbReference type="AlphaFoldDB" id="A0A0H5QRA5"/>
<organism evidence="1">
    <name type="scientific">Spongospora subterranea</name>
    <dbReference type="NCBI Taxonomy" id="70186"/>
    <lineage>
        <taxon>Eukaryota</taxon>
        <taxon>Sar</taxon>
        <taxon>Rhizaria</taxon>
        <taxon>Endomyxa</taxon>
        <taxon>Phytomyxea</taxon>
        <taxon>Plasmodiophorida</taxon>
        <taxon>Plasmodiophoridae</taxon>
        <taxon>Spongospora</taxon>
    </lineage>
</organism>
<evidence type="ECO:0000313" key="1">
    <source>
        <dbReference type="EMBL" id="CRZ04578.1"/>
    </source>
</evidence>
<accession>A0A0H5QRA5</accession>
<feature type="non-terminal residue" evidence="1">
    <location>
        <position position="1"/>
    </location>
</feature>
<reference evidence="1" key="1">
    <citation type="submission" date="2015-04" db="EMBL/GenBank/DDBJ databases">
        <title>The genome sequence of the plant pathogenic Rhizarian Plasmodiophora brassicae reveals insights in its biotrophic life cycle and the origin of chitin synthesis.</title>
        <authorList>
            <person name="Schwelm A."/>
            <person name="Fogelqvist J."/>
            <person name="Knaust A."/>
            <person name="Julke S."/>
            <person name="Lilja T."/>
            <person name="Dhandapani V."/>
            <person name="Bonilla-Rosso G."/>
            <person name="Karlsson M."/>
            <person name="Shevchenko A."/>
            <person name="Choi S.R."/>
            <person name="Kim H.G."/>
            <person name="Park J.Y."/>
            <person name="Lim Y.P."/>
            <person name="Ludwig-Muller J."/>
            <person name="Dixelius C."/>
        </authorList>
    </citation>
    <scope>NUCLEOTIDE SEQUENCE</scope>
    <source>
        <tissue evidence="1">Potato root galls</tissue>
    </source>
</reference>
<dbReference type="EMBL" id="HACM01004136">
    <property type="protein sequence ID" value="CRZ04578.1"/>
    <property type="molecule type" value="Transcribed_RNA"/>
</dbReference>
<sequence length="122" mass="13679">FYCHTTVMPPKREKNDFDDDKCSGPAPVPAEISLQQIGLTLEALSLRQQKADSRLELLMERLLNSFPIPAEAIPVMASNVAEIIPTPVSNVQSLTEAPYTKLCTVNCPNFRKKFLKMMLRDT</sequence>
<proteinExistence type="predicted"/>
<name>A0A0H5QRA5_9EUKA</name>